<dbReference type="Proteomes" id="UP000256304">
    <property type="component" value="Unassembled WGS sequence"/>
</dbReference>
<feature type="DNA-binding region" description="H-T-H motif" evidence="2">
    <location>
        <begin position="39"/>
        <end position="58"/>
    </location>
</feature>
<dbReference type="AlphaFoldDB" id="A0A3D9RK06"/>
<dbReference type="OrthoDB" id="881297at2"/>
<evidence type="ECO:0000313" key="5">
    <source>
        <dbReference type="Proteomes" id="UP000256304"/>
    </source>
</evidence>
<keyword evidence="1 2" id="KW-0238">DNA-binding</keyword>
<evidence type="ECO:0000256" key="1">
    <source>
        <dbReference type="ARBA" id="ARBA00023125"/>
    </source>
</evidence>
<dbReference type="InterPro" id="IPR009057">
    <property type="entry name" value="Homeodomain-like_sf"/>
</dbReference>
<dbReference type="RefSeq" id="WP_116190371.1">
    <property type="nucleotide sequence ID" value="NZ_QTTN01000021.1"/>
</dbReference>
<accession>A0A3D9RK06</accession>
<comment type="caution">
    <text evidence="4">The sequence shown here is derived from an EMBL/GenBank/DDBJ whole genome shotgun (WGS) entry which is preliminary data.</text>
</comment>
<dbReference type="PROSITE" id="PS50977">
    <property type="entry name" value="HTH_TETR_2"/>
    <property type="match status" value="1"/>
</dbReference>
<dbReference type="SUPFAM" id="SSF46689">
    <property type="entry name" value="Homeodomain-like"/>
    <property type="match status" value="1"/>
</dbReference>
<dbReference type="InterPro" id="IPR001647">
    <property type="entry name" value="HTH_TetR"/>
</dbReference>
<evidence type="ECO:0000259" key="3">
    <source>
        <dbReference type="PROSITE" id="PS50977"/>
    </source>
</evidence>
<feature type="domain" description="HTH tetR-type" evidence="3">
    <location>
        <begin position="16"/>
        <end position="76"/>
    </location>
</feature>
<dbReference type="EMBL" id="QTTN01000021">
    <property type="protein sequence ID" value="REE80213.1"/>
    <property type="molecule type" value="Genomic_DNA"/>
</dbReference>
<gene>
    <name evidence="4" type="ORF">A8990_12162</name>
</gene>
<evidence type="ECO:0000256" key="2">
    <source>
        <dbReference type="PROSITE-ProRule" id="PRU00335"/>
    </source>
</evidence>
<dbReference type="Gene3D" id="1.10.357.10">
    <property type="entry name" value="Tetracycline Repressor, domain 2"/>
    <property type="match status" value="1"/>
</dbReference>
<keyword evidence="5" id="KW-1185">Reference proteome</keyword>
<dbReference type="Pfam" id="PF00440">
    <property type="entry name" value="TetR_N"/>
    <property type="match status" value="1"/>
</dbReference>
<proteinExistence type="predicted"/>
<reference evidence="4 5" key="1">
    <citation type="submission" date="2018-08" db="EMBL/GenBank/DDBJ databases">
        <title>Genomic Encyclopedia of Type Strains, Phase III (KMG-III): the genomes of soil and plant-associated and newly described type strains.</title>
        <authorList>
            <person name="Whitman W."/>
        </authorList>
    </citation>
    <scope>NUCLEOTIDE SEQUENCE [LARGE SCALE GENOMIC DNA]</scope>
    <source>
        <strain evidence="4 5">CGMCC 1.10966</strain>
    </source>
</reference>
<organism evidence="4 5">
    <name type="scientific">Paenibacillus taihuensis</name>
    <dbReference type="NCBI Taxonomy" id="1156355"/>
    <lineage>
        <taxon>Bacteria</taxon>
        <taxon>Bacillati</taxon>
        <taxon>Bacillota</taxon>
        <taxon>Bacilli</taxon>
        <taxon>Bacillales</taxon>
        <taxon>Paenibacillaceae</taxon>
        <taxon>Paenibacillus</taxon>
    </lineage>
</organism>
<dbReference type="GO" id="GO:0003677">
    <property type="term" value="F:DNA binding"/>
    <property type="evidence" value="ECO:0007669"/>
    <property type="project" value="UniProtKB-UniRule"/>
</dbReference>
<protein>
    <submittedName>
        <fullName evidence="4">TetR family transcriptional regulator</fullName>
    </submittedName>
</protein>
<sequence length="231" mass="26497">METTGSETPICRYTDESILNKYAAKLLHPIKLNGIANLRMDDIAKAMDLSKATLYKYFPSRDEILERLTSLFVKYVVGSGSEATLAEGSSEAYIQGFQSTFGQTLLIANYGTEIFFKDLREIYPQLMASIEVAISERNEKLRKFYERGMAEGYLNPLNATLLILEDELMFRHLLDPMYLMKHNLTLRGAISDYYQIKKLQLFKPDIYASINDTQMMDKIEYLVRKVTFGTA</sequence>
<name>A0A3D9RK06_9BACL</name>
<evidence type="ECO:0000313" key="4">
    <source>
        <dbReference type="EMBL" id="REE80213.1"/>
    </source>
</evidence>